<dbReference type="Gene3D" id="3.30.565.10">
    <property type="entry name" value="Histidine kinase-like ATPase, C-terminal domain"/>
    <property type="match status" value="1"/>
</dbReference>
<dbReference type="SUPFAM" id="SSF55874">
    <property type="entry name" value="ATPase domain of HSP90 chaperone/DNA topoisomerase II/histidine kinase"/>
    <property type="match status" value="1"/>
</dbReference>
<keyword evidence="5" id="KW-0418">Kinase</keyword>
<dbReference type="CDD" id="cd00130">
    <property type="entry name" value="PAS"/>
    <property type="match status" value="2"/>
</dbReference>
<dbReference type="SMART" id="SM00086">
    <property type="entry name" value="PAC"/>
    <property type="match status" value="2"/>
</dbReference>
<dbReference type="InterPro" id="IPR003661">
    <property type="entry name" value="HisK_dim/P_dom"/>
</dbReference>
<dbReference type="Pfam" id="PF08447">
    <property type="entry name" value="PAS_3"/>
    <property type="match status" value="1"/>
</dbReference>
<dbReference type="Gene3D" id="3.30.450.20">
    <property type="entry name" value="PAS domain"/>
    <property type="match status" value="2"/>
</dbReference>
<evidence type="ECO:0000256" key="4">
    <source>
        <dbReference type="ARBA" id="ARBA00022679"/>
    </source>
</evidence>
<feature type="domain" description="Response regulatory" evidence="8">
    <location>
        <begin position="686"/>
        <end position="798"/>
    </location>
</feature>
<evidence type="ECO:0000256" key="5">
    <source>
        <dbReference type="ARBA" id="ARBA00022777"/>
    </source>
</evidence>
<dbReference type="Pfam" id="PF00072">
    <property type="entry name" value="Response_reg"/>
    <property type="match status" value="1"/>
</dbReference>
<dbReference type="EC" id="2.7.13.3" evidence="2"/>
<feature type="domain" description="PAC" evidence="10">
    <location>
        <begin position="366"/>
        <end position="418"/>
    </location>
</feature>
<dbReference type="PANTHER" id="PTHR43304">
    <property type="entry name" value="PHYTOCHROME-LIKE PROTEIN CPH1"/>
    <property type="match status" value="1"/>
</dbReference>
<comment type="catalytic activity">
    <reaction evidence="1">
        <text>ATP + protein L-histidine = ADP + protein N-phospho-L-histidine.</text>
        <dbReference type="EC" id="2.7.13.3"/>
    </reaction>
</comment>
<dbReference type="InterPro" id="IPR052162">
    <property type="entry name" value="Sensor_kinase/Photoreceptor"/>
</dbReference>
<accession>A0ABT9H9E1</accession>
<evidence type="ECO:0000313" key="12">
    <source>
        <dbReference type="Proteomes" id="UP001235664"/>
    </source>
</evidence>
<dbReference type="InterPro" id="IPR013656">
    <property type="entry name" value="PAS_4"/>
</dbReference>
<dbReference type="SMART" id="SM00091">
    <property type="entry name" value="PAS"/>
    <property type="match status" value="2"/>
</dbReference>
<dbReference type="PANTHER" id="PTHR43304:SF1">
    <property type="entry name" value="PAC DOMAIN-CONTAINING PROTEIN"/>
    <property type="match status" value="1"/>
</dbReference>
<comment type="caution">
    <text evidence="11">The sequence shown here is derived from an EMBL/GenBank/DDBJ whole genome shotgun (WGS) entry which is preliminary data.</text>
</comment>
<proteinExistence type="predicted"/>
<organism evidence="11 12">
    <name type="scientific">Qipengyuania benthica</name>
    <dbReference type="NCBI Taxonomy" id="3067651"/>
    <lineage>
        <taxon>Bacteria</taxon>
        <taxon>Pseudomonadati</taxon>
        <taxon>Pseudomonadota</taxon>
        <taxon>Alphaproteobacteria</taxon>
        <taxon>Sphingomonadales</taxon>
        <taxon>Erythrobacteraceae</taxon>
        <taxon>Qipengyuania</taxon>
    </lineage>
</organism>
<dbReference type="InterPro" id="IPR000014">
    <property type="entry name" value="PAS"/>
</dbReference>
<dbReference type="Proteomes" id="UP001235664">
    <property type="component" value="Unassembled WGS sequence"/>
</dbReference>
<dbReference type="CDD" id="cd00082">
    <property type="entry name" value="HisKA"/>
    <property type="match status" value="1"/>
</dbReference>
<dbReference type="SUPFAM" id="SSF55785">
    <property type="entry name" value="PYP-like sensor domain (PAS domain)"/>
    <property type="match status" value="2"/>
</dbReference>
<dbReference type="SMART" id="SM00448">
    <property type="entry name" value="REC"/>
    <property type="match status" value="1"/>
</dbReference>
<dbReference type="InterPro" id="IPR003594">
    <property type="entry name" value="HATPase_dom"/>
</dbReference>
<dbReference type="PROSITE" id="PS50109">
    <property type="entry name" value="HIS_KIN"/>
    <property type="match status" value="1"/>
</dbReference>
<dbReference type="SMART" id="SM00387">
    <property type="entry name" value="HATPase_c"/>
    <property type="match status" value="1"/>
</dbReference>
<evidence type="ECO:0000259" key="8">
    <source>
        <dbReference type="PROSITE" id="PS50110"/>
    </source>
</evidence>
<evidence type="ECO:0000256" key="2">
    <source>
        <dbReference type="ARBA" id="ARBA00012438"/>
    </source>
</evidence>
<evidence type="ECO:0000259" key="7">
    <source>
        <dbReference type="PROSITE" id="PS50109"/>
    </source>
</evidence>
<dbReference type="PROSITE" id="PS50112">
    <property type="entry name" value="PAS"/>
    <property type="match status" value="1"/>
</dbReference>
<feature type="domain" description="Histidine kinase" evidence="7">
    <location>
        <begin position="438"/>
        <end position="662"/>
    </location>
</feature>
<dbReference type="InterPro" id="IPR000700">
    <property type="entry name" value="PAS-assoc_C"/>
</dbReference>
<evidence type="ECO:0000256" key="1">
    <source>
        <dbReference type="ARBA" id="ARBA00000085"/>
    </source>
</evidence>
<evidence type="ECO:0000256" key="6">
    <source>
        <dbReference type="PROSITE-ProRule" id="PRU00169"/>
    </source>
</evidence>
<dbReference type="InterPro" id="IPR036097">
    <property type="entry name" value="HisK_dim/P_sf"/>
</dbReference>
<dbReference type="PROSITE" id="PS50110">
    <property type="entry name" value="RESPONSE_REGULATORY"/>
    <property type="match status" value="1"/>
</dbReference>
<dbReference type="InterPro" id="IPR001610">
    <property type="entry name" value="PAC"/>
</dbReference>
<dbReference type="Pfam" id="PF02518">
    <property type="entry name" value="HATPase_c"/>
    <property type="match status" value="1"/>
</dbReference>
<dbReference type="RefSeq" id="WP_305930088.1">
    <property type="nucleotide sequence ID" value="NZ_JAVAIL010000003.1"/>
</dbReference>
<dbReference type="NCBIfam" id="TIGR00229">
    <property type="entry name" value="sensory_box"/>
    <property type="match status" value="2"/>
</dbReference>
<dbReference type="PROSITE" id="PS50113">
    <property type="entry name" value="PAC"/>
    <property type="match status" value="2"/>
</dbReference>
<reference evidence="11 12" key="1">
    <citation type="submission" date="2023-08" db="EMBL/GenBank/DDBJ databases">
        <title>genomic of DY56.</title>
        <authorList>
            <person name="Wang Y."/>
        </authorList>
    </citation>
    <scope>NUCLEOTIDE SEQUENCE [LARGE SCALE GENOMIC DNA]</scope>
    <source>
        <strain evidence="11 12">DY56-A-20</strain>
    </source>
</reference>
<dbReference type="Gene3D" id="1.10.287.130">
    <property type="match status" value="1"/>
</dbReference>
<name>A0ABT9H9E1_9SPHN</name>
<keyword evidence="3 6" id="KW-0597">Phosphoprotein</keyword>
<evidence type="ECO:0000259" key="10">
    <source>
        <dbReference type="PROSITE" id="PS50113"/>
    </source>
</evidence>
<gene>
    <name evidence="11" type="ORF">Q9K01_09915</name>
</gene>
<dbReference type="PRINTS" id="PR00344">
    <property type="entry name" value="BCTRLSENSOR"/>
</dbReference>
<dbReference type="InterPro" id="IPR035965">
    <property type="entry name" value="PAS-like_dom_sf"/>
</dbReference>
<evidence type="ECO:0000259" key="9">
    <source>
        <dbReference type="PROSITE" id="PS50112"/>
    </source>
</evidence>
<dbReference type="InterPro" id="IPR001789">
    <property type="entry name" value="Sig_transdc_resp-reg_receiver"/>
</dbReference>
<dbReference type="InterPro" id="IPR004358">
    <property type="entry name" value="Sig_transdc_His_kin-like_C"/>
</dbReference>
<dbReference type="InterPro" id="IPR036890">
    <property type="entry name" value="HATPase_C_sf"/>
</dbReference>
<protein>
    <recommendedName>
        <fullName evidence="2">histidine kinase</fullName>
        <ecNumber evidence="2">2.7.13.3</ecNumber>
    </recommendedName>
</protein>
<dbReference type="SUPFAM" id="SSF47384">
    <property type="entry name" value="Homodimeric domain of signal transducing histidine kinase"/>
    <property type="match status" value="1"/>
</dbReference>
<dbReference type="Pfam" id="PF00512">
    <property type="entry name" value="HisKA"/>
    <property type="match status" value="1"/>
</dbReference>
<keyword evidence="12" id="KW-1185">Reference proteome</keyword>
<dbReference type="Pfam" id="PF08448">
    <property type="entry name" value="PAS_4"/>
    <property type="match status" value="1"/>
</dbReference>
<feature type="modified residue" description="4-aspartylphosphate" evidence="6">
    <location>
        <position position="736"/>
    </location>
</feature>
<dbReference type="SUPFAM" id="SSF52172">
    <property type="entry name" value="CheY-like"/>
    <property type="match status" value="2"/>
</dbReference>
<dbReference type="Gene3D" id="3.40.50.2300">
    <property type="match status" value="1"/>
</dbReference>
<keyword evidence="4" id="KW-0808">Transferase</keyword>
<dbReference type="InterPro" id="IPR013655">
    <property type="entry name" value="PAS_fold_3"/>
</dbReference>
<evidence type="ECO:0000256" key="3">
    <source>
        <dbReference type="ARBA" id="ARBA00022553"/>
    </source>
</evidence>
<evidence type="ECO:0000313" key="11">
    <source>
        <dbReference type="EMBL" id="MDP4539940.1"/>
    </source>
</evidence>
<dbReference type="SMART" id="SM00388">
    <property type="entry name" value="HisKA"/>
    <property type="match status" value="1"/>
</dbReference>
<feature type="domain" description="PAC" evidence="10">
    <location>
        <begin position="227"/>
        <end position="279"/>
    </location>
</feature>
<sequence>MPGSKYGTTVAVLAPRGRDSQVAAELLAHSGFEALVVSDLASLRDLIEQHIGVVLIAEEAIGDDPALIHGALAAQPAWSDIPFIVLTSGTARKRTPAEEERIDALGNAVLLARPMHRDDIVRAVRSALKARQRQFEARARMEELRDNQRKLRKSERKFHAIANSIDQMIWSTRPDGYHDYYNDRWYEYTGVPQGSTDGERWEGMFHPDDQPRAWERWQRSLDTGLPYEIEYRLRHRSGEYRWVLGKAQPVRDEDGRITRWYGSCTDIHEQVRIREELAASQDRLEAAVKERTQELSELYRKTPVALLSTDGEGRIVTVSERWLSFMRYDHAEEVLGRSVTEFMTPECIAEHEGAYSERMAETKVLYDLPYTVIKRDGERAEVLVSAHSSLGAAGQVDRVMASVVDVTERKAAEAARDEAEHALRQSQKLETIGQLTGGVAHDFNNLLMAVRSSLELLRKRLPADDERAQGYLANALAGAERGATLTQRMLAFARKQELDPKPVDVAALLPGMRDLLERSLGPEMDIVLDLGASVPPALVDANQLEMAVLNLAVNARDAMEGSGRLTIGLDCVRIEDADADGGARLEPGDYVRLRVEDTGAGMDAETLARAAEPFFTTKGVGRGTGLGLSMVHGLTSQLGGSFQLQSRAGEGTVAEMYLPVAQDGAAGPAPASAPQDEPGNPVKYLKILAVDDDALVLFGTVALLEDLGHEVVEAGSGAAALAMLATRDDIDLVVTDQAMPNMTGVALAREIHRTRPDLPVVLASGYAEMPEGAKQDIVARLEKPFSHEDLADVLRAIFAA</sequence>
<dbReference type="InterPro" id="IPR005467">
    <property type="entry name" value="His_kinase_dom"/>
</dbReference>
<dbReference type="InterPro" id="IPR011006">
    <property type="entry name" value="CheY-like_superfamily"/>
</dbReference>
<feature type="domain" description="PAS" evidence="9">
    <location>
        <begin position="154"/>
        <end position="224"/>
    </location>
</feature>
<dbReference type="EMBL" id="JAVAIL010000003">
    <property type="protein sequence ID" value="MDP4539940.1"/>
    <property type="molecule type" value="Genomic_DNA"/>
</dbReference>